<evidence type="ECO:0000256" key="1">
    <source>
        <dbReference type="SAM" id="MobiDB-lite"/>
    </source>
</evidence>
<dbReference type="RefSeq" id="WP_172512007.1">
    <property type="nucleotide sequence ID" value="NZ_CP032549.1"/>
</dbReference>
<evidence type="ECO:0000256" key="2">
    <source>
        <dbReference type="SAM" id="Phobius"/>
    </source>
</evidence>
<keyword evidence="2" id="KW-0472">Membrane</keyword>
<name>A0A6H0SJ25_9MICC</name>
<dbReference type="EMBL" id="CP032549">
    <property type="protein sequence ID" value="QIV87314.1"/>
    <property type="molecule type" value="Genomic_DNA"/>
</dbReference>
<gene>
    <name evidence="3" type="ORF">D3791_09385</name>
</gene>
<feature type="transmembrane region" description="Helical" evidence="2">
    <location>
        <begin position="31"/>
        <end position="48"/>
    </location>
</feature>
<feature type="transmembrane region" description="Helical" evidence="2">
    <location>
        <begin position="6"/>
        <end position="24"/>
    </location>
</feature>
<evidence type="ECO:0000313" key="3">
    <source>
        <dbReference type="EMBL" id="QIV87314.1"/>
    </source>
</evidence>
<dbReference type="AlphaFoldDB" id="A0A6H0SJ25"/>
<dbReference type="Proteomes" id="UP000502331">
    <property type="component" value="Chromosome"/>
</dbReference>
<keyword evidence="2" id="KW-1133">Transmembrane helix</keyword>
<accession>A0A6H0SJ25</accession>
<feature type="region of interest" description="Disordered" evidence="1">
    <location>
        <begin position="206"/>
        <end position="226"/>
    </location>
</feature>
<proteinExistence type="predicted"/>
<feature type="compositionally biased region" description="Polar residues" evidence="1">
    <location>
        <begin position="208"/>
        <end position="226"/>
    </location>
</feature>
<sequence length="226" mass="24686">MLSFWTGLASNVIGITVLVYFVYFRRHFRRDLVLAYIALSMGIFAVTLLLSGSGAGMGLGLGLFGILSIIRLRSDTLTQEEVAYYFISLAIGLVNGLHPDPAWLAPSATAALVLVMFLADHPSFAPRTERQTVTLEKAYPKKAELQSALEELLDAKVLRTVVVELDMVRDLTIVDVRFRTNAASPESSDSNYANAENYAGTYELAKGQSASQNSSVQNGAKQETWS</sequence>
<protein>
    <submittedName>
        <fullName evidence="3">DUF4956 domain-containing protein</fullName>
    </submittedName>
</protein>
<reference evidence="3 4" key="1">
    <citation type="submission" date="2018-09" db="EMBL/GenBank/DDBJ databases">
        <title>Glutamicibacter mishrai S5-52T (LMG 29155T = KCTC 39846T).</title>
        <authorList>
            <person name="Das S.K."/>
        </authorList>
    </citation>
    <scope>NUCLEOTIDE SEQUENCE [LARGE SCALE GENOMIC DNA]</scope>
    <source>
        <strain evidence="3 4">S5-52</strain>
    </source>
</reference>
<keyword evidence="4" id="KW-1185">Reference proteome</keyword>
<keyword evidence="2" id="KW-0812">Transmembrane</keyword>
<evidence type="ECO:0000313" key="4">
    <source>
        <dbReference type="Proteomes" id="UP000502331"/>
    </source>
</evidence>
<organism evidence="3 4">
    <name type="scientific">Glutamicibacter mishrai</name>
    <dbReference type="NCBI Taxonomy" id="1775880"/>
    <lineage>
        <taxon>Bacteria</taxon>
        <taxon>Bacillati</taxon>
        <taxon>Actinomycetota</taxon>
        <taxon>Actinomycetes</taxon>
        <taxon>Micrococcales</taxon>
        <taxon>Micrococcaceae</taxon>
        <taxon>Glutamicibacter</taxon>
    </lineage>
</organism>
<dbReference type="InterPro" id="IPR032531">
    <property type="entry name" value="DUF4956"/>
</dbReference>
<dbReference type="Pfam" id="PF16316">
    <property type="entry name" value="DUF4956"/>
    <property type="match status" value="1"/>
</dbReference>